<dbReference type="AlphaFoldDB" id="A0A941EJY4"/>
<evidence type="ECO:0000313" key="2">
    <source>
        <dbReference type="EMBL" id="MBR7833870.1"/>
    </source>
</evidence>
<evidence type="ECO:0000313" key="3">
    <source>
        <dbReference type="Proteomes" id="UP000675781"/>
    </source>
</evidence>
<keyword evidence="3" id="KW-1185">Reference proteome</keyword>
<dbReference type="EMBL" id="JAGSOG010000042">
    <property type="protein sequence ID" value="MBR7833870.1"/>
    <property type="molecule type" value="Genomic_DNA"/>
</dbReference>
<proteinExistence type="predicted"/>
<dbReference type="SUPFAM" id="SSF56601">
    <property type="entry name" value="beta-lactamase/transpeptidase-like"/>
    <property type="match status" value="1"/>
</dbReference>
<dbReference type="InterPro" id="IPR012338">
    <property type="entry name" value="Beta-lactam/transpept-like"/>
</dbReference>
<accession>A0A941EJY4</accession>
<dbReference type="InterPro" id="IPR050491">
    <property type="entry name" value="AmpC-like"/>
</dbReference>
<dbReference type="Gene3D" id="3.40.710.10">
    <property type="entry name" value="DD-peptidase/beta-lactamase superfamily"/>
    <property type="match status" value="1"/>
</dbReference>
<name>A0A941EJY4_9ACTN</name>
<evidence type="ECO:0000259" key="1">
    <source>
        <dbReference type="Pfam" id="PF00144"/>
    </source>
</evidence>
<reference evidence="2" key="1">
    <citation type="submission" date="2021-04" db="EMBL/GenBank/DDBJ databases">
        <title>Genome based classification of Actinospica acidithermotolerans sp. nov., an actinobacterium isolated from an Indonesian hot spring.</title>
        <authorList>
            <person name="Kusuma A.B."/>
            <person name="Putra K.E."/>
            <person name="Nafisah S."/>
            <person name="Loh J."/>
            <person name="Nouioui I."/>
            <person name="Goodfellow M."/>
        </authorList>
    </citation>
    <scope>NUCLEOTIDE SEQUENCE</scope>
    <source>
        <strain evidence="2">CSCA 57</strain>
    </source>
</reference>
<protein>
    <submittedName>
        <fullName evidence="2">Beta-lactamase family protein</fullName>
    </submittedName>
</protein>
<dbReference type="Pfam" id="PF00144">
    <property type="entry name" value="Beta-lactamase"/>
    <property type="match status" value="1"/>
</dbReference>
<dbReference type="Proteomes" id="UP000675781">
    <property type="component" value="Unassembled WGS sequence"/>
</dbReference>
<gene>
    <name evidence="2" type="ORF">KDL01_11370</name>
</gene>
<feature type="domain" description="Beta-lactamase-related" evidence="1">
    <location>
        <begin position="12"/>
        <end position="349"/>
    </location>
</feature>
<dbReference type="RefSeq" id="WP_212528391.1">
    <property type="nucleotide sequence ID" value="NZ_JAGSOG010000042.1"/>
</dbReference>
<comment type="caution">
    <text evidence="2">The sequence shown here is derived from an EMBL/GenBank/DDBJ whole genome shotgun (WGS) entry which is preliminary data.</text>
</comment>
<dbReference type="PANTHER" id="PTHR46825">
    <property type="entry name" value="D-ALANYL-D-ALANINE-CARBOXYPEPTIDASE/ENDOPEPTIDASE AMPH"/>
    <property type="match status" value="1"/>
</dbReference>
<dbReference type="InterPro" id="IPR001466">
    <property type="entry name" value="Beta-lactam-related"/>
</dbReference>
<organism evidence="2 3">
    <name type="scientific">Actinospica durhamensis</name>
    <dbReference type="NCBI Taxonomy" id="1508375"/>
    <lineage>
        <taxon>Bacteria</taxon>
        <taxon>Bacillati</taxon>
        <taxon>Actinomycetota</taxon>
        <taxon>Actinomycetes</taxon>
        <taxon>Catenulisporales</taxon>
        <taxon>Actinospicaceae</taxon>
        <taxon>Actinospica</taxon>
    </lineage>
</organism>
<sequence length="469" mass="50882">MTSLDDLIPELQALIDTEREEQLIPAVVLAVSRGDETIELASGVLNLDTGVEATADSLFQLGSITKPYTATLVMQLVDEGLVDLDAPVVRYVPEFAVSDEAATQTITVRQLLCHTGGFDGDVFDDFGRGDDAVARYVEALAGRNQLFPPGALFSYCNAGYSVLGRLVERVRDLPSWHVALRRHLLEPLGLTHTVSLPEEALLRRTAVGHMPDPDAAEDDKTQHVTKVWHLPMSTAPVGATLSASARDAVAFARMHMREGLAPDGTRVLSAESVAEMVREQVTLPALDDRPPNGWGLGWRTFSYAGPHKVFGHEGDTIGQSALLRYVPDLDLAFAVLTNGGDPYKLLFEAAALLLGRLADAEVPRPPQPPQTPVEIDHRRFLGRYETVAGFFEIGEAEDGGLEVRTGNLGPLAEQFGEDLRTRRLVGFSPTVLIVAEPEGGLYQRFSFPEVDDEGRASYLGAGVRVALRA</sequence>
<dbReference type="PANTHER" id="PTHR46825:SF9">
    <property type="entry name" value="BETA-LACTAMASE-RELATED DOMAIN-CONTAINING PROTEIN"/>
    <property type="match status" value="1"/>
</dbReference>